<dbReference type="InterPro" id="IPR008984">
    <property type="entry name" value="SMAD_FHA_dom_sf"/>
</dbReference>
<reference evidence="4" key="1">
    <citation type="submission" date="2015-09" db="EMBL/GenBank/DDBJ databases">
        <authorList>
            <consortium name="Pathogen Informatics"/>
        </authorList>
    </citation>
    <scope>NUCLEOTIDE SEQUENCE [LARGE SCALE GENOMIC DNA]</scope>
    <source>
        <strain evidence="4">Lake Konstanz</strain>
    </source>
</reference>
<name>A0A0S4KI41_BODSA</name>
<evidence type="ECO:0000313" key="3">
    <source>
        <dbReference type="EMBL" id="CUI14207.1"/>
    </source>
</evidence>
<dbReference type="InterPro" id="IPR000253">
    <property type="entry name" value="FHA_dom"/>
</dbReference>
<dbReference type="CDD" id="cd00060">
    <property type="entry name" value="FHA"/>
    <property type="match status" value="1"/>
</dbReference>
<dbReference type="VEuPathDB" id="TriTrypDB:BSAL_78345"/>
<protein>
    <recommendedName>
        <fullName evidence="2">FHA domain-containing protein</fullName>
    </recommendedName>
</protein>
<evidence type="ECO:0000313" key="4">
    <source>
        <dbReference type="Proteomes" id="UP000051952"/>
    </source>
</evidence>
<organism evidence="3 4">
    <name type="scientific">Bodo saltans</name>
    <name type="common">Flagellated protozoan</name>
    <dbReference type="NCBI Taxonomy" id="75058"/>
    <lineage>
        <taxon>Eukaryota</taxon>
        <taxon>Discoba</taxon>
        <taxon>Euglenozoa</taxon>
        <taxon>Kinetoplastea</taxon>
        <taxon>Metakinetoplastina</taxon>
        <taxon>Eubodonida</taxon>
        <taxon>Bodonidae</taxon>
        <taxon>Bodo</taxon>
    </lineage>
</organism>
<proteinExistence type="predicted"/>
<accession>A0A0S4KI41</accession>
<feature type="domain" description="FHA" evidence="2">
    <location>
        <begin position="38"/>
        <end position="122"/>
    </location>
</feature>
<dbReference type="SUPFAM" id="SSF49879">
    <property type="entry name" value="SMAD/FHA domain"/>
    <property type="match status" value="1"/>
</dbReference>
<feature type="region of interest" description="Disordered" evidence="1">
    <location>
        <begin position="423"/>
        <end position="444"/>
    </location>
</feature>
<evidence type="ECO:0000259" key="2">
    <source>
        <dbReference type="PROSITE" id="PS50006"/>
    </source>
</evidence>
<dbReference type="Pfam" id="PF00498">
    <property type="entry name" value="FHA"/>
    <property type="match status" value="1"/>
</dbReference>
<dbReference type="Gene3D" id="2.60.200.20">
    <property type="match status" value="1"/>
</dbReference>
<keyword evidence="4" id="KW-1185">Reference proteome</keyword>
<sequence length="549" mass="59871">MELQFVVTLRHDTEINVAATSFYEDITIVLSAANHTSFVIGRERSSDDDPETFVTLSSSFCSQRHARISLIESLSAPTSPMLISTSSSRKRARSHDSPQARMQVLLRDLNSTNGTLVNMVRVRESIVRSGDVVVFGGGRNLAIGDVVDVHNYDPLTKWRVLIEQLLVERAPLNSSSLSPHASSTSLEVAAAEFASWLSCRSRASLERLRESQRLPDGIVDAAIEFEDDDPMVLLPQAAETVIVKACEVGSVPSAAPLVLSSPTLIASQPITTMASVMKQATHDAAAASPSAIPHSHLATIDMQPTPLRHIPLGVVARSPSATPVPPYSGGYPDKLFYVAVRLGKVAFYPNRIEPLVNARLLSRLRRKRGPEAGWTLECSGTHVTWSMLDPSSMTDSPSDGDGAPTTFSLPLSSVDWVGMHCPEVQQPQPLPPPRAPQAKKKRGKKEVEIQLEHTSNNASCSSSIVFALKPTLQIPLLSNTEAMFPPTKGGKEDAHCGLWVSFEFLNSEQLTQWSRCFELSCCKEAHLRSAVRILTEQELKAIFLGDRQS</sequence>
<dbReference type="AlphaFoldDB" id="A0A0S4KI41"/>
<evidence type="ECO:0000256" key="1">
    <source>
        <dbReference type="SAM" id="MobiDB-lite"/>
    </source>
</evidence>
<dbReference type="SMART" id="SM00240">
    <property type="entry name" value="FHA"/>
    <property type="match status" value="1"/>
</dbReference>
<dbReference type="PROSITE" id="PS50006">
    <property type="entry name" value="FHA_DOMAIN"/>
    <property type="match status" value="1"/>
</dbReference>
<dbReference type="Proteomes" id="UP000051952">
    <property type="component" value="Unassembled WGS sequence"/>
</dbReference>
<dbReference type="OrthoDB" id="687730at2759"/>
<gene>
    <name evidence="3" type="ORF">BSAL_78345</name>
</gene>
<dbReference type="EMBL" id="CYKH01000768">
    <property type="protein sequence ID" value="CUI14207.1"/>
    <property type="molecule type" value="Genomic_DNA"/>
</dbReference>